<dbReference type="EMBL" id="CAJGYO010000012">
    <property type="protein sequence ID" value="CAD6261649.1"/>
    <property type="molecule type" value="Genomic_DNA"/>
</dbReference>
<evidence type="ECO:0000313" key="1">
    <source>
        <dbReference type="EMBL" id="CAD6261649.1"/>
    </source>
</evidence>
<proteinExistence type="predicted"/>
<reference evidence="1" key="1">
    <citation type="submission" date="2020-10" db="EMBL/GenBank/DDBJ databases">
        <authorList>
            <person name="Han B."/>
            <person name="Lu T."/>
            <person name="Zhao Q."/>
            <person name="Huang X."/>
            <person name="Zhao Y."/>
        </authorList>
    </citation>
    <scope>NUCLEOTIDE SEQUENCE</scope>
</reference>
<name>A0A811QXC8_9POAL</name>
<protein>
    <submittedName>
        <fullName evidence="1">Uncharacterized protein</fullName>
    </submittedName>
</protein>
<dbReference type="Proteomes" id="UP000604825">
    <property type="component" value="Unassembled WGS sequence"/>
</dbReference>
<accession>A0A811QXC8</accession>
<gene>
    <name evidence="1" type="ORF">NCGR_LOCUS45040</name>
</gene>
<sequence>MEGRRAAGIHETNRLREERPCEAAATTAYERQGNMKGRKPDLRAHIRDLARGRVTTAVVNERVTEQDTQDASCGEEDSVLKRSSWALDGLLNCLCGNWLWSFGWQTTAQIRRLQTAVDEADCRGKRGKAKGAAPPAATATAGAGGFPGCLRLMPPLQGRYHHRFGLSAPF</sequence>
<comment type="caution">
    <text evidence="1">The sequence shown here is derived from an EMBL/GenBank/DDBJ whole genome shotgun (WGS) entry which is preliminary data.</text>
</comment>
<dbReference type="AlphaFoldDB" id="A0A811QXC8"/>
<evidence type="ECO:0000313" key="2">
    <source>
        <dbReference type="Proteomes" id="UP000604825"/>
    </source>
</evidence>
<keyword evidence="2" id="KW-1185">Reference proteome</keyword>
<organism evidence="1 2">
    <name type="scientific">Miscanthus lutarioriparius</name>
    <dbReference type="NCBI Taxonomy" id="422564"/>
    <lineage>
        <taxon>Eukaryota</taxon>
        <taxon>Viridiplantae</taxon>
        <taxon>Streptophyta</taxon>
        <taxon>Embryophyta</taxon>
        <taxon>Tracheophyta</taxon>
        <taxon>Spermatophyta</taxon>
        <taxon>Magnoliopsida</taxon>
        <taxon>Liliopsida</taxon>
        <taxon>Poales</taxon>
        <taxon>Poaceae</taxon>
        <taxon>PACMAD clade</taxon>
        <taxon>Panicoideae</taxon>
        <taxon>Andropogonodae</taxon>
        <taxon>Andropogoneae</taxon>
        <taxon>Saccharinae</taxon>
        <taxon>Miscanthus</taxon>
    </lineage>
</organism>